<gene>
    <name evidence="1" type="ORF">ACG02S_26150</name>
</gene>
<keyword evidence="2" id="KW-1185">Reference proteome</keyword>
<protein>
    <submittedName>
        <fullName evidence="1">Uncharacterized protein</fullName>
    </submittedName>
</protein>
<accession>A0ABW7EV40</accession>
<evidence type="ECO:0000313" key="1">
    <source>
        <dbReference type="EMBL" id="MFG6417372.1"/>
    </source>
</evidence>
<sequence length="291" mass="30895">MISVSLLEKLMNYVGILLSTLLVLGSSLAVAKGAPLAPEPAATTRTLKLTLSPNPDVRALQLRVAKQALKEMQRRRTPAGDGQVTTDNYYGDCGEFQPDAWACGGDSWTRFEIYSSWDFGGGGGWDGAGGGNVLSTVVIEGNCTVTFTTTWGNSNGGCEEVVGMLGRLLPSSYQHIVTNSLVETITDLGAELYDIPFPLLQKCAKIFPGSTITPDGDKSIGLVFARDAIILAYQGNLSALRLGARVDVKYPSGFVKRFMFGSAVGNNPTPASLPLWPLNDPAPADTPCSTQ</sequence>
<comment type="caution">
    <text evidence="1">The sequence shown here is derived from an EMBL/GenBank/DDBJ whole genome shotgun (WGS) entry which is preliminary data.</text>
</comment>
<evidence type="ECO:0000313" key="2">
    <source>
        <dbReference type="Proteomes" id="UP001606300"/>
    </source>
</evidence>
<dbReference type="Proteomes" id="UP001606300">
    <property type="component" value="Unassembled WGS sequence"/>
</dbReference>
<reference evidence="1 2" key="1">
    <citation type="submission" date="2024-09" db="EMBL/GenBank/DDBJ databases">
        <title>Novel species of the genus Pelomonas and Roseateles isolated from streams.</title>
        <authorList>
            <person name="Lu H."/>
        </authorList>
    </citation>
    <scope>NUCLEOTIDE SEQUENCE [LARGE SCALE GENOMIC DNA]</scope>
    <source>
        <strain evidence="1 2">DC23W</strain>
    </source>
</reference>
<proteinExistence type="predicted"/>
<dbReference type="EMBL" id="JBIGHY010000029">
    <property type="protein sequence ID" value="MFG6417372.1"/>
    <property type="molecule type" value="Genomic_DNA"/>
</dbReference>
<organism evidence="1 2">
    <name type="scientific">Pelomonas dachongensis</name>
    <dbReference type="NCBI Taxonomy" id="3299029"/>
    <lineage>
        <taxon>Bacteria</taxon>
        <taxon>Pseudomonadati</taxon>
        <taxon>Pseudomonadota</taxon>
        <taxon>Betaproteobacteria</taxon>
        <taxon>Burkholderiales</taxon>
        <taxon>Sphaerotilaceae</taxon>
        <taxon>Roseateles</taxon>
    </lineage>
</organism>
<name>A0ABW7EV40_9BURK</name>